<dbReference type="Pfam" id="PF00085">
    <property type="entry name" value="Thioredoxin"/>
    <property type="match status" value="1"/>
</dbReference>
<dbReference type="GO" id="GO:0010190">
    <property type="term" value="P:cytochrome b6f complex assembly"/>
    <property type="evidence" value="ECO:0007669"/>
    <property type="project" value="TreeGrafter"/>
</dbReference>
<accession>A0A6P4A746</accession>
<evidence type="ECO:0000259" key="2">
    <source>
        <dbReference type="PROSITE" id="PS51352"/>
    </source>
</evidence>
<dbReference type="PROSITE" id="PS51352">
    <property type="entry name" value="THIOREDOXIN_2"/>
    <property type="match status" value="1"/>
</dbReference>
<feature type="compositionally biased region" description="Polar residues" evidence="1">
    <location>
        <begin position="63"/>
        <end position="81"/>
    </location>
</feature>
<reference evidence="4" key="1">
    <citation type="submission" date="2025-08" db="UniProtKB">
        <authorList>
            <consortium name="RefSeq"/>
        </authorList>
    </citation>
    <scope>IDENTIFICATION</scope>
    <source>
        <tissue evidence="4">Seedling</tissue>
    </source>
</reference>
<dbReference type="PANTHER" id="PTHR47353:SF1">
    <property type="entry name" value="THIOREDOXIN-LIKE PROTEIN HCF164, CHLOROPLASTIC"/>
    <property type="match status" value="1"/>
</dbReference>
<dbReference type="InParanoid" id="A0A6P4A746"/>
<dbReference type="CDD" id="cd02950">
    <property type="entry name" value="TxlA"/>
    <property type="match status" value="1"/>
</dbReference>
<dbReference type="InterPro" id="IPR013766">
    <property type="entry name" value="Thioredoxin_domain"/>
</dbReference>
<keyword evidence="3" id="KW-1185">Reference proteome</keyword>
<dbReference type="PANTHER" id="PTHR47353">
    <property type="entry name" value="THIOREDOXIN-LIKE PROTEIN HCF164, CHLOROPLASTIC"/>
    <property type="match status" value="1"/>
</dbReference>
<feature type="region of interest" description="Disordered" evidence="1">
    <location>
        <begin position="47"/>
        <end position="84"/>
    </location>
</feature>
<evidence type="ECO:0000313" key="3">
    <source>
        <dbReference type="Proteomes" id="UP001652623"/>
    </source>
</evidence>
<dbReference type="SUPFAM" id="SSF52833">
    <property type="entry name" value="Thioredoxin-like"/>
    <property type="match status" value="1"/>
</dbReference>
<dbReference type="Proteomes" id="UP001652623">
    <property type="component" value="Chromosome 7"/>
</dbReference>
<organism evidence="3 4">
    <name type="scientific">Ziziphus jujuba</name>
    <name type="common">Chinese jujube</name>
    <name type="synonym">Ziziphus sativa</name>
    <dbReference type="NCBI Taxonomy" id="326968"/>
    <lineage>
        <taxon>Eukaryota</taxon>
        <taxon>Viridiplantae</taxon>
        <taxon>Streptophyta</taxon>
        <taxon>Embryophyta</taxon>
        <taxon>Tracheophyta</taxon>
        <taxon>Spermatophyta</taxon>
        <taxon>Magnoliopsida</taxon>
        <taxon>eudicotyledons</taxon>
        <taxon>Gunneridae</taxon>
        <taxon>Pentapetalae</taxon>
        <taxon>rosids</taxon>
        <taxon>fabids</taxon>
        <taxon>Rosales</taxon>
        <taxon>Rhamnaceae</taxon>
        <taxon>Paliureae</taxon>
        <taxon>Ziziphus</taxon>
    </lineage>
</organism>
<dbReference type="GO" id="GO:0016671">
    <property type="term" value="F:oxidoreductase activity, acting on a sulfur group of donors, disulfide as acceptor"/>
    <property type="evidence" value="ECO:0007669"/>
    <property type="project" value="TreeGrafter"/>
</dbReference>
<sequence>MARVASNPVGLHRFSPFSQTPRAVQSVKSYIGFQNKARRLLSVACQTTPNPTETSEKEELPTDSGSVNEESPSEATNSSADSGFPEFPNKSINKQIAVVSTLAAVGLFLSARLDFGVSLKDLAAAALPYEEALSNGKPTVVEFYADWCEVCRELAPDVYKVEQQYKDRVNFVMLNVDNTRWEQELDEFGVEGIPHFAFLDKDGNEEGNVVGRLPRKYLLENVDALSHGEASVPHARVVGQYSSAEARKVHQVADPRSHG</sequence>
<dbReference type="GeneID" id="107424737"/>
<proteinExistence type="predicted"/>
<dbReference type="RefSeq" id="XP_015890082.2">
    <property type="nucleotide sequence ID" value="XM_016034596.4"/>
</dbReference>
<dbReference type="FunCoup" id="A0A6P4A746">
    <property type="interactions" value="959"/>
</dbReference>
<dbReference type="AlphaFoldDB" id="A0A6P4A746"/>
<protein>
    <submittedName>
        <fullName evidence="4">Thioredoxin-like protein HCF164, chloroplastic</fullName>
    </submittedName>
</protein>
<dbReference type="GO" id="GO:0009535">
    <property type="term" value="C:chloroplast thylakoid membrane"/>
    <property type="evidence" value="ECO:0007669"/>
    <property type="project" value="TreeGrafter"/>
</dbReference>
<gene>
    <name evidence="4" type="primary">LOC107424737</name>
</gene>
<name>A0A6P4A746_ZIZJJ</name>
<feature type="domain" description="Thioredoxin" evidence="2">
    <location>
        <begin position="78"/>
        <end position="227"/>
    </location>
</feature>
<evidence type="ECO:0000256" key="1">
    <source>
        <dbReference type="SAM" id="MobiDB-lite"/>
    </source>
</evidence>
<evidence type="ECO:0000313" key="4">
    <source>
        <dbReference type="RefSeq" id="XP_015890082.2"/>
    </source>
</evidence>
<dbReference type="KEGG" id="zju:107424737"/>
<dbReference type="InterPro" id="IPR036249">
    <property type="entry name" value="Thioredoxin-like_sf"/>
</dbReference>
<dbReference type="InterPro" id="IPR044241">
    <property type="entry name" value="TxlA/HCF164"/>
</dbReference>
<dbReference type="Gene3D" id="3.40.30.10">
    <property type="entry name" value="Glutaredoxin"/>
    <property type="match status" value="1"/>
</dbReference>